<accession>A0A2P6NU89</accession>
<organism evidence="1 2">
    <name type="scientific">Planoprotostelium fungivorum</name>
    <dbReference type="NCBI Taxonomy" id="1890364"/>
    <lineage>
        <taxon>Eukaryota</taxon>
        <taxon>Amoebozoa</taxon>
        <taxon>Evosea</taxon>
        <taxon>Variosea</taxon>
        <taxon>Cavosteliida</taxon>
        <taxon>Cavosteliaceae</taxon>
        <taxon>Planoprotostelium</taxon>
    </lineage>
</organism>
<comment type="caution">
    <text evidence="1">The sequence shown here is derived from an EMBL/GenBank/DDBJ whole genome shotgun (WGS) entry which is preliminary data.</text>
</comment>
<gene>
    <name evidence="1" type="ORF">PROFUN_00740</name>
</gene>
<sequence>MQKQDGSVAKVSINPTSKVVTPNMLRTVPSPSGINGLPLQRPTMAHVGGANPRPMISPRPGQVLGRTTSAGGLNPTSVIPGQFTQRITAPISPFSTTQTNSPYLLPLAPQQTYRTADGTTPLRNNIPNTAILLQQQQLQQQQQQQAMLQLLNDPFVNHQTTVCPKCQKSISLAGSNFLLHYSKCDPNTFWQFVQSGKTITDLTGRRSEETPMVKARRVATTRNDRNVKMMSEIFDTISAEDIRRDVTNQEEKLRGQMEADTLSVEKRIEELFESNGPERYESKLTEHQKRCSLWGDMIERVKRCRTEEELEECKSKCQEELGVTLPSVQTSLERNILKMRNCTEEAREAKKRK</sequence>
<evidence type="ECO:0000313" key="1">
    <source>
        <dbReference type="EMBL" id="PRP87529.1"/>
    </source>
</evidence>
<dbReference type="InParanoid" id="A0A2P6NU89"/>
<dbReference type="Proteomes" id="UP000241769">
    <property type="component" value="Unassembled WGS sequence"/>
</dbReference>
<name>A0A2P6NU89_9EUKA</name>
<dbReference type="AlphaFoldDB" id="A0A2P6NU89"/>
<reference evidence="1 2" key="1">
    <citation type="journal article" date="2018" name="Genome Biol. Evol.">
        <title>Multiple Roots of Fruiting Body Formation in Amoebozoa.</title>
        <authorList>
            <person name="Hillmann F."/>
            <person name="Forbes G."/>
            <person name="Novohradska S."/>
            <person name="Ferling I."/>
            <person name="Riege K."/>
            <person name="Groth M."/>
            <person name="Westermann M."/>
            <person name="Marz M."/>
            <person name="Spaller T."/>
            <person name="Winckler T."/>
            <person name="Schaap P."/>
            <person name="Glockner G."/>
        </authorList>
    </citation>
    <scope>NUCLEOTIDE SEQUENCE [LARGE SCALE GENOMIC DNA]</scope>
    <source>
        <strain evidence="1 2">Jena</strain>
    </source>
</reference>
<dbReference type="EMBL" id="MDYQ01000020">
    <property type="protein sequence ID" value="PRP87529.1"/>
    <property type="molecule type" value="Genomic_DNA"/>
</dbReference>
<evidence type="ECO:0000313" key="2">
    <source>
        <dbReference type="Proteomes" id="UP000241769"/>
    </source>
</evidence>
<proteinExistence type="predicted"/>
<keyword evidence="2" id="KW-1185">Reference proteome</keyword>
<protein>
    <submittedName>
        <fullName evidence="1">Uncharacterized protein</fullName>
    </submittedName>
</protein>